<dbReference type="Proteomes" id="UP000600171">
    <property type="component" value="Unassembled WGS sequence"/>
</dbReference>
<gene>
    <name evidence="1" type="ORF">GCM10007359_02460</name>
</gene>
<evidence type="ECO:0000313" key="2">
    <source>
        <dbReference type="Proteomes" id="UP000600171"/>
    </source>
</evidence>
<comment type="caution">
    <text evidence="1">The sequence shown here is derived from an EMBL/GenBank/DDBJ whole genome shotgun (WGS) entry which is preliminary data.</text>
</comment>
<dbReference type="EMBL" id="BMDC01000001">
    <property type="protein sequence ID" value="GGH57389.1"/>
    <property type="molecule type" value="Genomic_DNA"/>
</dbReference>
<dbReference type="AlphaFoldDB" id="A0A917MS48"/>
<protein>
    <submittedName>
        <fullName evidence="1">Uncharacterized protein</fullName>
    </submittedName>
</protein>
<proteinExistence type="predicted"/>
<sequence length="63" mass="6594">MVGFLPSDKAGDYSSLIRKARGKGLCVITTNAKASYSINKDGEPIPSVSIGILTPKQLSDLLG</sequence>
<organism evidence="1 2">
    <name type="scientific">Rothia aerolata</name>
    <dbReference type="NCBI Taxonomy" id="1812262"/>
    <lineage>
        <taxon>Bacteria</taxon>
        <taxon>Bacillati</taxon>
        <taxon>Actinomycetota</taxon>
        <taxon>Actinomycetes</taxon>
        <taxon>Micrococcales</taxon>
        <taxon>Micrococcaceae</taxon>
        <taxon>Rothia</taxon>
    </lineage>
</organism>
<name>A0A917MS48_9MICC</name>
<reference evidence="1 2" key="1">
    <citation type="journal article" date="2014" name="Int. J. Syst. Evol. Microbiol.">
        <title>Complete genome sequence of Corynebacterium casei LMG S-19264T (=DSM 44701T), isolated from a smear-ripened cheese.</title>
        <authorList>
            <consortium name="US DOE Joint Genome Institute (JGI-PGF)"/>
            <person name="Walter F."/>
            <person name="Albersmeier A."/>
            <person name="Kalinowski J."/>
            <person name="Ruckert C."/>
        </authorList>
    </citation>
    <scope>NUCLEOTIDE SEQUENCE [LARGE SCALE GENOMIC DNA]</scope>
    <source>
        <strain evidence="1 2">CCM 8669</strain>
    </source>
</reference>
<keyword evidence="2" id="KW-1185">Reference proteome</keyword>
<evidence type="ECO:0000313" key="1">
    <source>
        <dbReference type="EMBL" id="GGH57389.1"/>
    </source>
</evidence>
<accession>A0A917MS48</accession>